<dbReference type="AlphaFoldDB" id="A0A0E9Q6M7"/>
<reference evidence="1" key="1">
    <citation type="submission" date="2014-11" db="EMBL/GenBank/DDBJ databases">
        <authorList>
            <person name="Amaro Gonzalez C."/>
        </authorList>
    </citation>
    <scope>NUCLEOTIDE SEQUENCE</scope>
</reference>
<organism evidence="1">
    <name type="scientific">Anguilla anguilla</name>
    <name type="common">European freshwater eel</name>
    <name type="synonym">Muraena anguilla</name>
    <dbReference type="NCBI Taxonomy" id="7936"/>
    <lineage>
        <taxon>Eukaryota</taxon>
        <taxon>Metazoa</taxon>
        <taxon>Chordata</taxon>
        <taxon>Craniata</taxon>
        <taxon>Vertebrata</taxon>
        <taxon>Euteleostomi</taxon>
        <taxon>Actinopterygii</taxon>
        <taxon>Neopterygii</taxon>
        <taxon>Teleostei</taxon>
        <taxon>Anguilliformes</taxon>
        <taxon>Anguillidae</taxon>
        <taxon>Anguilla</taxon>
    </lineage>
</organism>
<sequence length="30" mass="3526">MYTVFLALCAFVCQMNMILWSLNGVEWLTQ</sequence>
<evidence type="ECO:0000313" key="1">
    <source>
        <dbReference type="EMBL" id="JAH11733.1"/>
    </source>
</evidence>
<name>A0A0E9Q6M7_ANGAN</name>
<dbReference type="EMBL" id="GBXM01096844">
    <property type="protein sequence ID" value="JAH11733.1"/>
    <property type="molecule type" value="Transcribed_RNA"/>
</dbReference>
<reference evidence="1" key="2">
    <citation type="journal article" date="2015" name="Fish Shellfish Immunol.">
        <title>Early steps in the European eel (Anguilla anguilla)-Vibrio vulnificus interaction in the gills: Role of the RtxA13 toxin.</title>
        <authorList>
            <person name="Callol A."/>
            <person name="Pajuelo D."/>
            <person name="Ebbesson L."/>
            <person name="Teles M."/>
            <person name="MacKenzie S."/>
            <person name="Amaro C."/>
        </authorList>
    </citation>
    <scope>NUCLEOTIDE SEQUENCE</scope>
</reference>
<protein>
    <submittedName>
        <fullName evidence="1">Uncharacterized protein</fullName>
    </submittedName>
</protein>
<accession>A0A0E9Q6M7</accession>
<proteinExistence type="predicted"/>